<feature type="compositionally biased region" description="Gly residues" evidence="5">
    <location>
        <begin position="124"/>
        <end position="150"/>
    </location>
</feature>
<comment type="similarity">
    <text evidence="1">Belongs to the SMC family. SbcC subfamily.</text>
</comment>
<feature type="domain" description="Rad50/SbcC-type AAA" evidence="6">
    <location>
        <begin position="5"/>
        <end position="205"/>
    </location>
</feature>
<feature type="region of interest" description="Disordered" evidence="5">
    <location>
        <begin position="248"/>
        <end position="331"/>
    </location>
</feature>
<reference evidence="7 8" key="2">
    <citation type="journal article" date="2015" name="Stand. Genomic Sci.">
        <title>Draft genome sequence of marine-derived Streptomyces sp. TP-A0598, a producer of anti-MRSA antibiotic lydicamycins.</title>
        <authorList>
            <person name="Komaki H."/>
            <person name="Ichikawa N."/>
            <person name="Hosoyama A."/>
            <person name="Fujita N."/>
            <person name="Igarashi Y."/>
        </authorList>
    </citation>
    <scope>NUCLEOTIDE SEQUENCE [LARGE SCALE GENOMIC DNA]</scope>
    <source>
        <strain evidence="7 8">NBRC 110027</strain>
    </source>
</reference>
<comment type="caution">
    <text evidence="7">The sequence shown here is derived from an EMBL/GenBank/DDBJ whole genome shotgun (WGS) entry which is preliminary data.</text>
</comment>
<dbReference type="OrthoDB" id="9795626at2"/>
<proteinExistence type="inferred from homology"/>
<evidence type="ECO:0000313" key="8">
    <source>
        <dbReference type="Proteomes" id="UP000048965"/>
    </source>
</evidence>
<dbReference type="RefSeq" id="WP_042158163.1">
    <property type="nucleotide sequence ID" value="NZ_BBNO01000007.1"/>
</dbReference>
<dbReference type="Pfam" id="PF13476">
    <property type="entry name" value="AAA_23"/>
    <property type="match status" value="1"/>
</dbReference>
<keyword evidence="4" id="KW-0175">Coiled coil</keyword>
<evidence type="ECO:0000256" key="5">
    <source>
        <dbReference type="SAM" id="MobiDB-lite"/>
    </source>
</evidence>
<feature type="region of interest" description="Disordered" evidence="5">
    <location>
        <begin position="708"/>
        <end position="735"/>
    </location>
</feature>
<protein>
    <recommendedName>
        <fullName evidence="3">Nuclease SbcCD subunit C</fullName>
    </recommendedName>
</protein>
<keyword evidence="8" id="KW-1185">Reference proteome</keyword>
<organism evidence="7 8">
    <name type="scientific">Streptomyces lydicamycinicus</name>
    <dbReference type="NCBI Taxonomy" id="1546107"/>
    <lineage>
        <taxon>Bacteria</taxon>
        <taxon>Bacillati</taxon>
        <taxon>Actinomycetota</taxon>
        <taxon>Actinomycetes</taxon>
        <taxon>Kitasatosporales</taxon>
        <taxon>Streptomycetaceae</taxon>
        <taxon>Streptomyces</taxon>
    </lineage>
</organism>
<dbReference type="Proteomes" id="UP000048965">
    <property type="component" value="Unassembled WGS sequence"/>
</dbReference>
<evidence type="ECO:0000256" key="3">
    <source>
        <dbReference type="ARBA" id="ARBA00013368"/>
    </source>
</evidence>
<dbReference type="SUPFAM" id="SSF52540">
    <property type="entry name" value="P-loop containing nucleoside triphosphate hydrolases"/>
    <property type="match status" value="1"/>
</dbReference>
<feature type="compositionally biased region" description="Low complexity" evidence="5">
    <location>
        <begin position="307"/>
        <end position="323"/>
    </location>
</feature>
<accession>A0A0P4RC43</accession>
<dbReference type="PANTHER" id="PTHR32114:SF2">
    <property type="entry name" value="ABC TRANSPORTER ABCH.3"/>
    <property type="match status" value="1"/>
</dbReference>
<name>A0A0P4RC43_9ACTN</name>
<sequence length="1089" mass="116746">MRLHRLSVTAFGPFGGTQTIDFDRLTRDGLFLLHGATGAGKTSVLDAVCFALYGSVPGARQSGQALRSDLADPLTLTEVVLELTVGERRLEITRLPEQPRPKKRGSGTTKEKAQSRLREFVPAGAGGPADGDGPEGDGGPGRGDEPGGVGHWKALSRSHQEIGEEIGQLLGMSKEQFCQVVLLPQGDFARFLRADAEARARLLGRLFDTRRFAALEEQLTARRKAAADTVTAGDERLLALAHRMAQAAGESADLTDPSVPAPDRAGAAQQGAPARGRGAAAAGGRGRATATATKRATVPGQAGAVEPGGPAASSRAGATEDPAAPGPGEPGFADAVLVRAAVARVSTRERLTVADSALHAAEAAERMAAESWEEARERDRLQQRYADARRRAARLEAHAEERAHTRERLERARAAAEVAPALALRDAAWRELDAAQRAERQRRIPLPPDLADAESDRLAALERELREDLGSLGAARRAERRAADIGRERAALDRETRADEQTLLDAAEWLAAWDDAQRAHQQRIETAQEATTRAEQLGARIEPATERWEAARRRDRLSEEVRSAEAELLAARERSAAAHEHWLDLKDRRLRGIAAELADGLRDGEPCAVCGATEHPRPARAGAGHVDRAAEEAALTAYRQTEDARQQTEARCQSAKEALAAAAATVGDTPADELAAEVAELRAAYADAHAQGADLHAAREALARAEREYERRRAEQQQTERRAAARTSHREALDRERATLEEELTRARGDSPSVADRAARLERQVALLAAAAEASRTAHSCAQRLKEAEAGLSDAACRAGFDTPRAAAEALLQDDAWRALQRRLDEWQAESAAVEAELAEPETAAAAALPPADPAAAQSAHQAAAARLRTASATHAAARERCTELDRLSARAEADARTLAPLRAAYDRIARLAALASGTSSENERRMRLESYVLAARLEQVAAAASARLHRMSAGRYTLVHSDERAGGARRSGLGLHVIDAWTGHQRDTSSLSGGETFFASLALALGLADVVTDEAGGTRLDTLFIDEGFGSLDEQTLDEVLDVLDSLRERDRSVGIVSHVADLKARIPAQLEVVKDRSGSTVRHRVRS</sequence>
<evidence type="ECO:0000259" key="6">
    <source>
        <dbReference type="Pfam" id="PF13476"/>
    </source>
</evidence>
<dbReference type="EMBL" id="BBNO01000007">
    <property type="protein sequence ID" value="GAO10605.1"/>
    <property type="molecule type" value="Genomic_DNA"/>
</dbReference>
<reference evidence="8" key="1">
    <citation type="submission" date="2014-09" db="EMBL/GenBank/DDBJ databases">
        <title>Whole genome shotgun sequence of Streptomyces sp. NBRC 110027.</title>
        <authorList>
            <person name="Komaki H."/>
            <person name="Ichikawa N."/>
            <person name="Katano-Makiyama Y."/>
            <person name="Hosoyama A."/>
            <person name="Hashimoto M."/>
            <person name="Uohara A."/>
            <person name="Kitahashi Y."/>
            <person name="Ohji S."/>
            <person name="Kimura A."/>
            <person name="Yamazoe A."/>
            <person name="Igarashi Y."/>
            <person name="Fujita N."/>
        </authorList>
    </citation>
    <scope>NUCLEOTIDE SEQUENCE [LARGE SCALE GENOMIC DNA]</scope>
    <source>
        <strain evidence="8">NBRC 110027</strain>
    </source>
</reference>
<dbReference type="InterPro" id="IPR038729">
    <property type="entry name" value="Rad50/SbcC_AAA"/>
</dbReference>
<feature type="coiled-coil region" evidence="4">
    <location>
        <begin position="378"/>
        <end position="415"/>
    </location>
</feature>
<feature type="region of interest" description="Disordered" evidence="5">
    <location>
        <begin position="92"/>
        <end position="150"/>
    </location>
</feature>
<feature type="compositionally biased region" description="Low complexity" evidence="5">
    <location>
        <begin position="264"/>
        <end position="280"/>
    </location>
</feature>
<evidence type="ECO:0000256" key="2">
    <source>
        <dbReference type="ARBA" id="ARBA00011322"/>
    </source>
</evidence>
<feature type="compositionally biased region" description="Basic and acidic residues" evidence="5">
    <location>
        <begin position="109"/>
        <end position="119"/>
    </location>
</feature>
<dbReference type="PANTHER" id="PTHR32114">
    <property type="entry name" value="ABC TRANSPORTER ABCH.3"/>
    <property type="match status" value="1"/>
</dbReference>
<evidence type="ECO:0000313" key="7">
    <source>
        <dbReference type="EMBL" id="GAO10605.1"/>
    </source>
</evidence>
<gene>
    <name evidence="7" type="ORF">TPA0598_07_03290</name>
</gene>
<feature type="compositionally biased region" description="Low complexity" evidence="5">
    <location>
        <begin position="287"/>
        <end position="297"/>
    </location>
</feature>
<dbReference type="GO" id="GO:0016887">
    <property type="term" value="F:ATP hydrolysis activity"/>
    <property type="evidence" value="ECO:0007669"/>
    <property type="project" value="InterPro"/>
</dbReference>
<dbReference type="Gene3D" id="3.40.50.300">
    <property type="entry name" value="P-loop containing nucleotide triphosphate hydrolases"/>
    <property type="match status" value="2"/>
</dbReference>
<dbReference type="InterPro" id="IPR027417">
    <property type="entry name" value="P-loop_NTPase"/>
</dbReference>
<feature type="coiled-coil region" evidence="4">
    <location>
        <begin position="547"/>
        <end position="574"/>
    </location>
</feature>
<dbReference type="GO" id="GO:0006302">
    <property type="term" value="P:double-strand break repair"/>
    <property type="evidence" value="ECO:0007669"/>
    <property type="project" value="InterPro"/>
</dbReference>
<dbReference type="Pfam" id="PF13558">
    <property type="entry name" value="SbcC_Walker_B"/>
    <property type="match status" value="1"/>
</dbReference>
<evidence type="ECO:0000256" key="4">
    <source>
        <dbReference type="SAM" id="Coils"/>
    </source>
</evidence>
<comment type="subunit">
    <text evidence="2">Heterodimer of SbcC and SbcD.</text>
</comment>
<dbReference type="AlphaFoldDB" id="A0A0P4RC43"/>
<evidence type="ECO:0000256" key="1">
    <source>
        <dbReference type="ARBA" id="ARBA00006930"/>
    </source>
</evidence>